<gene>
    <name evidence="1" type="ORF">HCN50_18530</name>
</gene>
<sequence>MRTAESVPSIVPHIDEHDVYIVEHHSFEHGRIWGEVNSETPGFEPVVMDLLTGQYVNPIRVVAFNVGEGWCRDASAEVVHELRRRCDLQQRDIPFFLQDFVDRYEGRYRDVQLPLPMRLY</sequence>
<accession>A0A7Y4H5U7</accession>
<evidence type="ECO:0000313" key="2">
    <source>
        <dbReference type="Proteomes" id="UP000528734"/>
    </source>
</evidence>
<proteinExistence type="predicted"/>
<reference evidence="1 2" key="1">
    <citation type="submission" date="2020-03" db="EMBL/GenBank/DDBJ databases">
        <title>Bradyrhizobium diversity isolated from nodules of Muelleranthus trifoliolatus.</title>
        <authorList>
            <person name="Klepa M."/>
            <person name="Helene L."/>
            <person name="Hungria M."/>
        </authorList>
    </citation>
    <scope>NUCLEOTIDE SEQUENCE [LARGE SCALE GENOMIC DNA]</scope>
    <source>
        <strain evidence="1 2">WSM 1744</strain>
    </source>
</reference>
<dbReference type="AlphaFoldDB" id="A0A7Y4H5U7"/>
<comment type="caution">
    <text evidence="1">The sequence shown here is derived from an EMBL/GenBank/DDBJ whole genome shotgun (WGS) entry which is preliminary data.</text>
</comment>
<dbReference type="Proteomes" id="UP000528734">
    <property type="component" value="Unassembled WGS sequence"/>
</dbReference>
<protein>
    <submittedName>
        <fullName evidence="1">Uncharacterized protein</fullName>
    </submittedName>
</protein>
<dbReference type="RefSeq" id="WP_171711082.1">
    <property type="nucleotide sequence ID" value="NZ_JAAVLW010000005.1"/>
</dbReference>
<keyword evidence="2" id="KW-1185">Reference proteome</keyword>
<dbReference type="EMBL" id="JAAVLW010000005">
    <property type="protein sequence ID" value="NOJ48219.1"/>
    <property type="molecule type" value="Genomic_DNA"/>
</dbReference>
<evidence type="ECO:0000313" key="1">
    <source>
        <dbReference type="EMBL" id="NOJ48219.1"/>
    </source>
</evidence>
<organism evidence="1 2">
    <name type="scientific">Bradyrhizobium archetypum</name>
    <dbReference type="NCBI Taxonomy" id="2721160"/>
    <lineage>
        <taxon>Bacteria</taxon>
        <taxon>Pseudomonadati</taxon>
        <taxon>Pseudomonadota</taxon>
        <taxon>Alphaproteobacteria</taxon>
        <taxon>Hyphomicrobiales</taxon>
        <taxon>Nitrobacteraceae</taxon>
        <taxon>Bradyrhizobium</taxon>
    </lineage>
</organism>
<name>A0A7Y4H5U7_9BRAD</name>